<dbReference type="Pfam" id="PF24894">
    <property type="entry name" value="Hexapep_GlmU"/>
    <property type="match status" value="1"/>
</dbReference>
<dbReference type="InterPro" id="IPR005835">
    <property type="entry name" value="NTP_transferase_dom"/>
</dbReference>
<organism evidence="5 6">
    <name type="scientific">Tepidibacter formicigenes DSM 15518</name>
    <dbReference type="NCBI Taxonomy" id="1123349"/>
    <lineage>
        <taxon>Bacteria</taxon>
        <taxon>Bacillati</taxon>
        <taxon>Bacillota</taxon>
        <taxon>Clostridia</taxon>
        <taxon>Peptostreptococcales</taxon>
        <taxon>Peptostreptococcaceae</taxon>
        <taxon>Tepidibacter</taxon>
    </lineage>
</organism>
<dbReference type="GO" id="GO:0005978">
    <property type="term" value="P:glycogen biosynthetic process"/>
    <property type="evidence" value="ECO:0007669"/>
    <property type="project" value="UniProtKB-KW"/>
</dbReference>
<comment type="similarity">
    <text evidence="1">Belongs to the bacterial/plant glucose-1-phosphate adenylyltransferase family.</text>
</comment>
<protein>
    <submittedName>
        <fullName evidence="5">Glucose-1-phosphate adenylyltransferase</fullName>
    </submittedName>
</protein>
<dbReference type="CDD" id="cd02508">
    <property type="entry name" value="ADP_Glucose_PP"/>
    <property type="match status" value="1"/>
</dbReference>
<dbReference type="InterPro" id="IPR011832">
    <property type="entry name" value="GlgDAde_trans"/>
</dbReference>
<sequence length="372" mass="42319">MQDIMGIINLSEKEDAIKEITYNRPIATIPIAGRYRVIDFVLSNMVNAGIQNVSIFTQGKCRSLMQHLETGKEWDLNRKIDGLFVFNPVINSSDTILSKGDIKNFKDQMDYIKQSKQNYVLLSRSYMICNVDYIDAFKYYKESNADITILYKKVDTNNEKFLNCDTLNLNENGNVISIGKNVGNKDSYNISMEMYIMKKNLLLEMIENSISIGDNAYLKEAIHNNISNLNVNAYRFNGYLACINSIENYYKSSIELLDVDISEELFYKNGYIYTRVRDEAPTKYSNSSHVVNSFIANGCIIEGTVENSIIARGVKVKKGAIVKDSVIMQKCVVEEDTILKHVVLDKNVNISKNKVLCGDMKKPLVVKKNLNL</sequence>
<feature type="domain" description="Nucleotidyl transferase" evidence="3">
    <location>
        <begin position="20"/>
        <end position="207"/>
    </location>
</feature>
<evidence type="ECO:0000256" key="1">
    <source>
        <dbReference type="ARBA" id="ARBA00010443"/>
    </source>
</evidence>
<dbReference type="PANTHER" id="PTHR43523:SF6">
    <property type="entry name" value="GLYCOGEN BIOSYNTHESIS PROTEIN GLGD"/>
    <property type="match status" value="1"/>
</dbReference>
<keyword evidence="5" id="KW-0548">Nucleotidyltransferase</keyword>
<keyword evidence="6" id="KW-1185">Reference proteome</keyword>
<gene>
    <name evidence="5" type="ORF">SAMN02744037_02360</name>
</gene>
<accession>A0A1M6SJC5</accession>
<dbReference type="NCBIfam" id="TIGR02092">
    <property type="entry name" value="glgD"/>
    <property type="match status" value="1"/>
</dbReference>
<dbReference type="OrthoDB" id="9803871at2"/>
<dbReference type="Pfam" id="PF00483">
    <property type="entry name" value="NTP_transferase"/>
    <property type="match status" value="1"/>
</dbReference>
<name>A0A1M6SJC5_9FIRM</name>
<keyword evidence="5" id="KW-0808">Transferase</keyword>
<dbReference type="InterPro" id="IPR029044">
    <property type="entry name" value="Nucleotide-diphossugar_trans"/>
</dbReference>
<dbReference type="Proteomes" id="UP000242497">
    <property type="component" value="Unassembled WGS sequence"/>
</dbReference>
<evidence type="ECO:0000256" key="2">
    <source>
        <dbReference type="ARBA" id="ARBA00023056"/>
    </source>
</evidence>
<feature type="domain" description="Glucose-1-phosphate adenylyltransferase/Bifunctional protein GlmU-like C-terminal hexapeptide" evidence="4">
    <location>
        <begin position="285"/>
        <end position="359"/>
    </location>
</feature>
<dbReference type="EMBL" id="FRAE01000073">
    <property type="protein sequence ID" value="SHK44874.1"/>
    <property type="molecule type" value="Genomic_DNA"/>
</dbReference>
<dbReference type="PANTHER" id="PTHR43523">
    <property type="entry name" value="GLUCOSE-1-PHOSPHATE ADENYLYLTRANSFERASE-RELATED"/>
    <property type="match status" value="1"/>
</dbReference>
<dbReference type="GO" id="GO:0008878">
    <property type="term" value="F:glucose-1-phosphate adenylyltransferase activity"/>
    <property type="evidence" value="ECO:0007669"/>
    <property type="project" value="InterPro"/>
</dbReference>
<proteinExistence type="inferred from homology"/>
<evidence type="ECO:0000259" key="4">
    <source>
        <dbReference type="Pfam" id="PF24894"/>
    </source>
</evidence>
<dbReference type="InterPro" id="IPR056818">
    <property type="entry name" value="GlmU/GlgC-like_hexapep"/>
</dbReference>
<dbReference type="STRING" id="1123349.SAMN02744037_02360"/>
<dbReference type="Gene3D" id="2.160.10.10">
    <property type="entry name" value="Hexapeptide repeat proteins"/>
    <property type="match status" value="1"/>
</dbReference>
<dbReference type="InterPro" id="IPR011831">
    <property type="entry name" value="ADP-Glc_PPase"/>
</dbReference>
<dbReference type="Gene3D" id="3.90.550.10">
    <property type="entry name" value="Spore Coat Polysaccharide Biosynthesis Protein SpsA, Chain A"/>
    <property type="match status" value="1"/>
</dbReference>
<reference evidence="6" key="1">
    <citation type="submission" date="2016-11" db="EMBL/GenBank/DDBJ databases">
        <authorList>
            <person name="Varghese N."/>
            <person name="Submissions S."/>
        </authorList>
    </citation>
    <scope>NUCLEOTIDE SEQUENCE [LARGE SCALE GENOMIC DNA]</scope>
    <source>
        <strain evidence="6">DSM 15518</strain>
    </source>
</reference>
<evidence type="ECO:0000259" key="3">
    <source>
        <dbReference type="Pfam" id="PF00483"/>
    </source>
</evidence>
<evidence type="ECO:0000313" key="6">
    <source>
        <dbReference type="Proteomes" id="UP000242497"/>
    </source>
</evidence>
<dbReference type="AlphaFoldDB" id="A0A1M6SJC5"/>
<dbReference type="SUPFAM" id="SSF51161">
    <property type="entry name" value="Trimeric LpxA-like enzymes"/>
    <property type="match status" value="1"/>
</dbReference>
<dbReference type="RefSeq" id="WP_084605740.1">
    <property type="nucleotide sequence ID" value="NZ_FRAE01000073.1"/>
</dbReference>
<evidence type="ECO:0000313" key="5">
    <source>
        <dbReference type="EMBL" id="SHK44874.1"/>
    </source>
</evidence>
<dbReference type="InterPro" id="IPR011004">
    <property type="entry name" value="Trimer_LpxA-like_sf"/>
</dbReference>
<dbReference type="CDD" id="cd04651">
    <property type="entry name" value="LbH_G1P_AT_C"/>
    <property type="match status" value="1"/>
</dbReference>
<keyword evidence="2" id="KW-0320">Glycogen biosynthesis</keyword>
<dbReference type="SUPFAM" id="SSF53448">
    <property type="entry name" value="Nucleotide-diphospho-sugar transferases"/>
    <property type="match status" value="1"/>
</dbReference>